<dbReference type="OrthoDB" id="5859563at2"/>
<accession>V5F2G2</accession>
<feature type="transmembrane region" description="Helical" evidence="1">
    <location>
        <begin position="74"/>
        <end position="92"/>
    </location>
</feature>
<dbReference type="EMBL" id="BAUJ01000019">
    <property type="protein sequence ID" value="GAD89329.1"/>
    <property type="molecule type" value="Genomic_DNA"/>
</dbReference>
<name>V5F2G2_9VIBR</name>
<evidence type="ECO:0000313" key="2">
    <source>
        <dbReference type="EMBL" id="GAD89329.1"/>
    </source>
</evidence>
<keyword evidence="1" id="KW-0812">Transmembrane</keyword>
<comment type="caution">
    <text evidence="2">The sequence shown here is derived from an EMBL/GenBank/DDBJ whole genome shotgun (WGS) entry which is preliminary data.</text>
</comment>
<protein>
    <submittedName>
        <fullName evidence="2">Uncharacterized protein</fullName>
    </submittedName>
</protein>
<evidence type="ECO:0000313" key="3">
    <source>
        <dbReference type="Proteomes" id="UP000017800"/>
    </source>
</evidence>
<keyword evidence="1" id="KW-1133">Transmembrane helix</keyword>
<feature type="transmembrane region" description="Helical" evidence="1">
    <location>
        <begin position="12"/>
        <end position="29"/>
    </location>
</feature>
<keyword evidence="3" id="KW-1185">Reference proteome</keyword>
<dbReference type="Proteomes" id="UP000017800">
    <property type="component" value="Unassembled WGS sequence"/>
</dbReference>
<evidence type="ECO:0000256" key="1">
    <source>
        <dbReference type="SAM" id="Phobius"/>
    </source>
</evidence>
<reference evidence="2 3" key="2">
    <citation type="submission" date="2013-11" db="EMBL/GenBank/DDBJ databases">
        <title>Whole genome shotgun sequence of Vibrio halioticoli NBRC 102217.</title>
        <authorList>
            <person name="Isaki S."/>
            <person name="Kimura A."/>
            <person name="Ohji S."/>
            <person name="Hosoyama A."/>
            <person name="Fujita N."/>
            <person name="Hashimoto M."/>
            <person name="Hosoyama Y."/>
            <person name="Yamazoe A."/>
        </authorList>
    </citation>
    <scope>NUCLEOTIDE SEQUENCE [LARGE SCALE GENOMIC DNA]</scope>
    <source>
        <strain evidence="2 3">NBRC 102217</strain>
    </source>
</reference>
<reference evidence="2 3" key="1">
    <citation type="submission" date="2013-10" db="EMBL/GenBank/DDBJ databases">
        <authorList>
            <person name="Ichikawa N."/>
            <person name="Kimura A."/>
            <person name="Ohji S."/>
            <person name="Hosoyama A."/>
            <person name="Fujita N."/>
        </authorList>
    </citation>
    <scope>NUCLEOTIDE SEQUENCE [LARGE SCALE GENOMIC DNA]</scope>
    <source>
        <strain evidence="2 3">NBRC 102217</strain>
    </source>
</reference>
<sequence length="280" mass="31676">MKKPSLRVTPFSGTLVYFLGLVLVTTLSTYQGYSASVPQASFFVHSWKWLISILFCWGLLLIFFTSARQTLRAIWALVAIIAALGIGCFAGSHTKQPIREELVLSLTTLSSVAQNTPEPIVLPQPTELSPSFQQAVMESGWYSILDLSRLQNDRNLIESYAIIKDTRSVIFNHLLKTQQKVHDLEQELYEHEASAEIEASYIDAQILHAKQQKKLWESELSAINEVQSIIQMLDANRDGWVIQDGAIVFFSHLDTRQFKDITTRIQAIATHQKKLIEAEN</sequence>
<proteinExistence type="predicted"/>
<gene>
    <name evidence="2" type="ORF">VHA01S_019_00060</name>
</gene>
<keyword evidence="1" id="KW-0472">Membrane</keyword>
<dbReference type="eggNOG" id="ENOG5031N2V">
    <property type="taxonomic scope" value="Bacteria"/>
</dbReference>
<organism evidence="2 3">
    <name type="scientific">Vibrio halioticoli NBRC 102217</name>
    <dbReference type="NCBI Taxonomy" id="1219072"/>
    <lineage>
        <taxon>Bacteria</taxon>
        <taxon>Pseudomonadati</taxon>
        <taxon>Pseudomonadota</taxon>
        <taxon>Gammaproteobacteria</taxon>
        <taxon>Vibrionales</taxon>
        <taxon>Vibrionaceae</taxon>
        <taxon>Vibrio</taxon>
    </lineage>
</organism>
<dbReference type="AlphaFoldDB" id="V5F2G2"/>
<dbReference type="RefSeq" id="WP_023403696.1">
    <property type="nucleotide sequence ID" value="NZ_BAUJ01000019.1"/>
</dbReference>
<feature type="transmembrane region" description="Helical" evidence="1">
    <location>
        <begin position="49"/>
        <end position="67"/>
    </location>
</feature>